<organism evidence="1 4">
    <name type="scientific">Pandoraea cepalis</name>
    <dbReference type="NCBI Taxonomy" id="2508294"/>
    <lineage>
        <taxon>Bacteria</taxon>
        <taxon>Pseudomonadati</taxon>
        <taxon>Pseudomonadota</taxon>
        <taxon>Betaproteobacteria</taxon>
        <taxon>Burkholderiales</taxon>
        <taxon>Burkholderiaceae</taxon>
        <taxon>Pandoraea</taxon>
    </lineage>
</organism>
<dbReference type="Proteomes" id="UP001172791">
    <property type="component" value="Unassembled WGS sequence"/>
</dbReference>
<reference evidence="1" key="1">
    <citation type="submission" date="2018-04" db="EMBL/GenBank/DDBJ databases">
        <authorList>
            <person name="Jy Z."/>
        </authorList>
    </citation>
    <scope>NUCLEOTIDE SEQUENCE</scope>
    <source>
        <strain evidence="2">AS13</strain>
        <strain evidence="1">LA18</strain>
    </source>
</reference>
<dbReference type="Proteomes" id="UP001172788">
    <property type="component" value="Unassembled WGS sequence"/>
</dbReference>
<dbReference type="EMBL" id="QAIC01000013">
    <property type="protein sequence ID" value="MDN4571691.1"/>
    <property type="molecule type" value="Genomic_DNA"/>
</dbReference>
<evidence type="ECO:0000313" key="3">
    <source>
        <dbReference type="Proteomes" id="UP001172788"/>
    </source>
</evidence>
<comment type="caution">
    <text evidence="1">The sequence shown here is derived from an EMBL/GenBank/DDBJ whole genome shotgun (WGS) entry which is preliminary data.</text>
</comment>
<sequence length="50" mass="5391">MTFAHFTAELVERLTLTNRSEGFADIFVALLRELSKGAPDSPAALALALD</sequence>
<proteinExistence type="predicted"/>
<evidence type="ECO:0000313" key="2">
    <source>
        <dbReference type="EMBL" id="MDN4576557.1"/>
    </source>
</evidence>
<accession>A0AAW7MG78</accession>
<evidence type="ECO:0000313" key="4">
    <source>
        <dbReference type="Proteomes" id="UP001172791"/>
    </source>
</evidence>
<name>A0AAW7MG78_9BURK</name>
<keyword evidence="3" id="KW-1185">Reference proteome</keyword>
<dbReference type="AlphaFoldDB" id="A0AAW7MG78"/>
<dbReference type="RefSeq" id="WP_268567729.1">
    <property type="nucleotide sequence ID" value="NZ_QAIC01000013.1"/>
</dbReference>
<gene>
    <name evidence="1" type="ORF">DBA34_00165</name>
    <name evidence="2" type="ORF">DBB29_00185</name>
</gene>
<protein>
    <submittedName>
        <fullName evidence="1">Uncharacterized protein</fullName>
    </submittedName>
</protein>
<dbReference type="EMBL" id="QAID01000015">
    <property type="protein sequence ID" value="MDN4576557.1"/>
    <property type="molecule type" value="Genomic_DNA"/>
</dbReference>
<evidence type="ECO:0000313" key="1">
    <source>
        <dbReference type="EMBL" id="MDN4571691.1"/>
    </source>
</evidence>